<accession>A0A6M6JAZ2</accession>
<dbReference type="Gene3D" id="3.60.15.10">
    <property type="entry name" value="Ribonuclease Z/Hydroxyacylglutathione hydrolase-like"/>
    <property type="match status" value="1"/>
</dbReference>
<dbReference type="AlphaFoldDB" id="A0A6M6JAZ2"/>
<evidence type="ECO:0000256" key="3">
    <source>
        <dbReference type="ARBA" id="ARBA00022801"/>
    </source>
</evidence>
<dbReference type="EMBL" id="CP053564">
    <property type="protein sequence ID" value="QJY45088.1"/>
    <property type="molecule type" value="Genomic_DNA"/>
</dbReference>
<comment type="similarity">
    <text evidence="1">Belongs to the metallo-beta-lactamase superfamily.</text>
</comment>
<dbReference type="CDD" id="cd07720">
    <property type="entry name" value="OPHC2-like_MBL-fold"/>
    <property type="match status" value="1"/>
</dbReference>
<feature type="domain" description="Metallo-beta-lactamase" evidence="5">
    <location>
        <begin position="45"/>
        <end position="247"/>
    </location>
</feature>
<keyword evidence="4" id="KW-0862">Zinc</keyword>
<dbReference type="GO" id="GO:0046872">
    <property type="term" value="F:metal ion binding"/>
    <property type="evidence" value="ECO:0007669"/>
    <property type="project" value="UniProtKB-KW"/>
</dbReference>
<gene>
    <name evidence="6" type="ORF">HOP40_03960</name>
</gene>
<proteinExistence type="inferred from homology"/>
<keyword evidence="3 6" id="KW-0378">Hydrolase</keyword>
<organism evidence="6 7">
    <name type="scientific">Pseudonocardia broussonetiae</name>
    <dbReference type="NCBI Taxonomy" id="2736640"/>
    <lineage>
        <taxon>Bacteria</taxon>
        <taxon>Bacillati</taxon>
        <taxon>Actinomycetota</taxon>
        <taxon>Actinomycetes</taxon>
        <taxon>Pseudonocardiales</taxon>
        <taxon>Pseudonocardiaceae</taxon>
        <taxon>Pseudonocardia</taxon>
    </lineage>
</organism>
<evidence type="ECO:0000256" key="2">
    <source>
        <dbReference type="ARBA" id="ARBA00022723"/>
    </source>
</evidence>
<protein>
    <submittedName>
        <fullName evidence="6">MBL fold metallo-hydrolase</fullName>
    </submittedName>
</protein>
<dbReference type="PANTHER" id="PTHR42978:SF6">
    <property type="entry name" value="QUORUM-QUENCHING LACTONASE YTNP-RELATED"/>
    <property type="match status" value="1"/>
</dbReference>
<dbReference type="InterPro" id="IPR036866">
    <property type="entry name" value="RibonucZ/Hydroxyglut_hydro"/>
</dbReference>
<sequence length="266" mass="28393">MRIGDLSLHPISDGTFVARPAYFGLDPADDPRPDVFDRHGGAWLPIGCFLVRTGNRVVLVDAGLGPEAQDGGTQLLVGGQLLTGLHALGVAPAEVTDVVCTHLHADHVGWLFDLGARPVFARATIWFGAADHPHFVTGPGEMAPHIARGFTDPAHAARLRPVDRETAVAPGVTALPAPGHTPGHLCLVLSSGDERVLLLGDAVTCPVQLDEPTWRSIGDVDPALARRTRERLWRELEGGRTVGVGSHFPELRHGRVLAGTGRRWVT</sequence>
<reference evidence="6 7" key="1">
    <citation type="submission" date="2020-05" db="EMBL/GenBank/DDBJ databases">
        <authorList>
            <person name="Mo P."/>
        </authorList>
    </citation>
    <scope>NUCLEOTIDE SEQUENCE [LARGE SCALE GENOMIC DNA]</scope>
    <source>
        <strain evidence="6 7">Gen01</strain>
    </source>
</reference>
<dbReference type="InterPro" id="IPR001279">
    <property type="entry name" value="Metallo-B-lactamas"/>
</dbReference>
<evidence type="ECO:0000259" key="5">
    <source>
        <dbReference type="SMART" id="SM00849"/>
    </source>
</evidence>
<dbReference type="Proteomes" id="UP000505377">
    <property type="component" value="Chromosome"/>
</dbReference>
<dbReference type="KEGG" id="pbro:HOP40_03960"/>
<keyword evidence="2" id="KW-0479">Metal-binding</keyword>
<dbReference type="GO" id="GO:0016787">
    <property type="term" value="F:hydrolase activity"/>
    <property type="evidence" value="ECO:0007669"/>
    <property type="project" value="UniProtKB-KW"/>
</dbReference>
<dbReference type="InterPro" id="IPR051013">
    <property type="entry name" value="MBL_superfamily_lactonases"/>
</dbReference>
<evidence type="ECO:0000256" key="1">
    <source>
        <dbReference type="ARBA" id="ARBA00007749"/>
    </source>
</evidence>
<evidence type="ECO:0000313" key="6">
    <source>
        <dbReference type="EMBL" id="QJY45088.1"/>
    </source>
</evidence>
<dbReference type="SUPFAM" id="SSF56281">
    <property type="entry name" value="Metallo-hydrolase/oxidoreductase"/>
    <property type="match status" value="1"/>
</dbReference>
<evidence type="ECO:0000313" key="7">
    <source>
        <dbReference type="Proteomes" id="UP000505377"/>
    </source>
</evidence>
<dbReference type="RefSeq" id="WP_172154754.1">
    <property type="nucleotide sequence ID" value="NZ_CP053564.1"/>
</dbReference>
<keyword evidence="7" id="KW-1185">Reference proteome</keyword>
<dbReference type="PANTHER" id="PTHR42978">
    <property type="entry name" value="QUORUM-QUENCHING LACTONASE YTNP-RELATED-RELATED"/>
    <property type="match status" value="1"/>
</dbReference>
<dbReference type="Pfam" id="PF00753">
    <property type="entry name" value="Lactamase_B"/>
    <property type="match status" value="1"/>
</dbReference>
<name>A0A6M6JAZ2_9PSEU</name>
<evidence type="ECO:0000256" key="4">
    <source>
        <dbReference type="ARBA" id="ARBA00022833"/>
    </source>
</evidence>
<dbReference type="SMART" id="SM00849">
    <property type="entry name" value="Lactamase_B"/>
    <property type="match status" value="1"/>
</dbReference>